<keyword evidence="2" id="KW-1185">Reference proteome</keyword>
<evidence type="ECO:0000313" key="2">
    <source>
        <dbReference type="Proteomes" id="UP001501251"/>
    </source>
</evidence>
<name>A0ABP8AKK6_9ACTN</name>
<dbReference type="Proteomes" id="UP001501251">
    <property type="component" value="Unassembled WGS sequence"/>
</dbReference>
<protein>
    <recommendedName>
        <fullName evidence="3">Polyketide cyclase</fullName>
    </recommendedName>
</protein>
<comment type="caution">
    <text evidence="1">The sequence shown here is derived from an EMBL/GenBank/DDBJ whole genome shotgun (WGS) entry which is preliminary data.</text>
</comment>
<dbReference type="InterPro" id="IPR023393">
    <property type="entry name" value="START-like_dom_sf"/>
</dbReference>
<gene>
    <name evidence="1" type="ORF">GCM10022252_15790</name>
</gene>
<dbReference type="InterPro" id="IPR019587">
    <property type="entry name" value="Polyketide_cyclase/dehydratase"/>
</dbReference>
<reference evidence="2" key="1">
    <citation type="journal article" date="2019" name="Int. J. Syst. Evol. Microbiol.">
        <title>The Global Catalogue of Microorganisms (GCM) 10K type strain sequencing project: providing services to taxonomists for standard genome sequencing and annotation.</title>
        <authorList>
            <consortium name="The Broad Institute Genomics Platform"/>
            <consortium name="The Broad Institute Genome Sequencing Center for Infectious Disease"/>
            <person name="Wu L."/>
            <person name="Ma J."/>
        </authorList>
    </citation>
    <scope>NUCLEOTIDE SEQUENCE [LARGE SCALE GENOMIC DNA]</scope>
    <source>
        <strain evidence="2">JCM 17388</strain>
    </source>
</reference>
<dbReference type="RefSeq" id="WP_344916478.1">
    <property type="nucleotide sequence ID" value="NZ_BAABAQ010000002.1"/>
</dbReference>
<dbReference type="Pfam" id="PF10604">
    <property type="entry name" value="Polyketide_cyc2"/>
    <property type="match status" value="1"/>
</dbReference>
<evidence type="ECO:0000313" key="1">
    <source>
        <dbReference type="EMBL" id="GAA4185426.1"/>
    </source>
</evidence>
<dbReference type="EMBL" id="BAABAQ010000002">
    <property type="protein sequence ID" value="GAA4185426.1"/>
    <property type="molecule type" value="Genomic_DNA"/>
</dbReference>
<dbReference type="SUPFAM" id="SSF55961">
    <property type="entry name" value="Bet v1-like"/>
    <property type="match status" value="1"/>
</dbReference>
<evidence type="ECO:0008006" key="3">
    <source>
        <dbReference type="Google" id="ProtNLM"/>
    </source>
</evidence>
<sequence length="163" mass="17878">MITDIFRSSRTRRNVSFTNALRVERPAGVVFDYLADLRNLPAWNYAIRETRPVTPGPAGFGTVYQQTRTLPRVMRERLEIVEYERDRRLVVEGGFGLFQGRAIYTLEGSATGTDLVNEIELEAGALGAPVGLLARGMAGAVAKNLRVLKDILEAPGAGNGTAW</sequence>
<proteinExistence type="predicted"/>
<accession>A0ABP8AKK6</accession>
<dbReference type="Gene3D" id="3.30.530.20">
    <property type="match status" value="1"/>
</dbReference>
<organism evidence="1 2">
    <name type="scientific">Streptosporangium oxazolinicum</name>
    <dbReference type="NCBI Taxonomy" id="909287"/>
    <lineage>
        <taxon>Bacteria</taxon>
        <taxon>Bacillati</taxon>
        <taxon>Actinomycetota</taxon>
        <taxon>Actinomycetes</taxon>
        <taxon>Streptosporangiales</taxon>
        <taxon>Streptosporangiaceae</taxon>
        <taxon>Streptosporangium</taxon>
    </lineage>
</organism>